<dbReference type="AlphaFoldDB" id="A0AB36BJE7"/>
<keyword evidence="1" id="KW-1133">Transmembrane helix</keyword>
<organism evidence="2 3">
    <name type="scientific">Staphylococcus warneri</name>
    <dbReference type="NCBI Taxonomy" id="1292"/>
    <lineage>
        <taxon>Bacteria</taxon>
        <taxon>Bacillati</taxon>
        <taxon>Bacillota</taxon>
        <taxon>Bacilli</taxon>
        <taxon>Bacillales</taxon>
        <taxon>Staphylococcaceae</taxon>
        <taxon>Staphylococcus</taxon>
    </lineage>
</organism>
<feature type="transmembrane region" description="Helical" evidence="1">
    <location>
        <begin position="38"/>
        <end position="66"/>
    </location>
</feature>
<reference evidence="2 3" key="1">
    <citation type="submission" date="2018-08" db="EMBL/GenBank/DDBJ databases">
        <title>Murine metabolic-syndrome-specific gut microbial biobank.</title>
        <authorList>
            <person name="Liu C."/>
        </authorList>
    </citation>
    <scope>NUCLEOTIDE SEQUENCE [LARGE SCALE GENOMIC DNA]</scope>
    <source>
        <strain evidence="2 3">1XD21-27</strain>
    </source>
</reference>
<protein>
    <submittedName>
        <fullName evidence="2">Uncharacterized protein</fullName>
    </submittedName>
</protein>
<evidence type="ECO:0000313" key="2">
    <source>
        <dbReference type="EMBL" id="NBH31658.1"/>
    </source>
</evidence>
<keyword evidence="1" id="KW-0812">Transmembrane</keyword>
<gene>
    <name evidence="2" type="ORF">D3Z30_11805</name>
</gene>
<keyword evidence="1" id="KW-0472">Membrane</keyword>
<evidence type="ECO:0000313" key="3">
    <source>
        <dbReference type="Proteomes" id="UP000481807"/>
    </source>
</evidence>
<feature type="transmembrane region" description="Helical" evidence="1">
    <location>
        <begin position="9"/>
        <end position="32"/>
    </location>
</feature>
<comment type="caution">
    <text evidence="2">The sequence shown here is derived from an EMBL/GenBank/DDBJ whole genome shotgun (WGS) entry which is preliminary data.</text>
</comment>
<evidence type="ECO:0000256" key="1">
    <source>
        <dbReference type="SAM" id="Phobius"/>
    </source>
</evidence>
<name>A0AB36BJE7_STAWA</name>
<proteinExistence type="predicted"/>
<sequence length="100" mass="11425">MTITVKDLLIIWVITIILIPITIIATIFLLPISYQNNILGLIAIMLIVTLTFVTFAFLIFSIMMLIDKSNQELIEQGVKSHKTKGLLKTRYYNPSKKPFL</sequence>
<dbReference type="Proteomes" id="UP000481807">
    <property type="component" value="Unassembled WGS sequence"/>
</dbReference>
<accession>A0AB36BJE7</accession>
<dbReference type="EMBL" id="QXWP01000009">
    <property type="protein sequence ID" value="NBH31658.1"/>
    <property type="molecule type" value="Genomic_DNA"/>
</dbReference>